<gene>
    <name evidence="7" type="ORF">ACG04R_05545</name>
</gene>
<dbReference type="InterPro" id="IPR045054">
    <property type="entry name" value="P4HA-like"/>
</dbReference>
<dbReference type="PANTHER" id="PTHR10869">
    <property type="entry name" value="PROLYL 4-HYDROXYLASE ALPHA SUBUNIT"/>
    <property type="match status" value="1"/>
</dbReference>
<evidence type="ECO:0000256" key="2">
    <source>
        <dbReference type="ARBA" id="ARBA00022723"/>
    </source>
</evidence>
<dbReference type="RefSeq" id="WP_394407064.1">
    <property type="nucleotide sequence ID" value="NZ_JBIGIC010000002.1"/>
</dbReference>
<evidence type="ECO:0000259" key="6">
    <source>
        <dbReference type="SMART" id="SM00702"/>
    </source>
</evidence>
<dbReference type="SMART" id="SM00702">
    <property type="entry name" value="P4Hc"/>
    <property type="match status" value="1"/>
</dbReference>
<keyword evidence="8" id="KW-1185">Reference proteome</keyword>
<comment type="caution">
    <text evidence="7">The sequence shown here is derived from an EMBL/GenBank/DDBJ whole genome shotgun (WGS) entry which is preliminary data.</text>
</comment>
<evidence type="ECO:0000313" key="7">
    <source>
        <dbReference type="EMBL" id="MFG6486128.1"/>
    </source>
</evidence>
<evidence type="ECO:0000313" key="8">
    <source>
        <dbReference type="Proteomes" id="UP001606134"/>
    </source>
</evidence>
<evidence type="ECO:0000256" key="1">
    <source>
        <dbReference type="ARBA" id="ARBA00001961"/>
    </source>
</evidence>
<keyword evidence="2" id="KW-0479">Metal-binding</keyword>
<proteinExistence type="predicted"/>
<sequence length="187" mass="20771">MTIIQHSERAFSVPGLVTPDECGELIALAERSGFDAASVRTEAGQQAMPRVRNNERTIVDESAWPARLWQRLKGIELPLVDGQSAVGLPRSLRFYKYLPGQRFKMHKDGPWREDELVSQLTLLVYLNDGFGGGCTDFRSFVVQPEAGSALLFLHDTWHEGAAVTDGVKYVLRSDVLYAPHSSTTVLP</sequence>
<dbReference type="Proteomes" id="UP001606134">
    <property type="component" value="Unassembled WGS sequence"/>
</dbReference>
<organism evidence="7 8">
    <name type="scientific">Pelomonas candidula</name>
    <dbReference type="NCBI Taxonomy" id="3299025"/>
    <lineage>
        <taxon>Bacteria</taxon>
        <taxon>Pseudomonadati</taxon>
        <taxon>Pseudomonadota</taxon>
        <taxon>Betaproteobacteria</taxon>
        <taxon>Burkholderiales</taxon>
        <taxon>Sphaerotilaceae</taxon>
        <taxon>Roseateles</taxon>
    </lineage>
</organism>
<reference evidence="7 8" key="1">
    <citation type="submission" date="2024-08" db="EMBL/GenBank/DDBJ databases">
        <authorList>
            <person name="Lu H."/>
        </authorList>
    </citation>
    <scope>NUCLEOTIDE SEQUENCE [LARGE SCALE GENOMIC DNA]</scope>
    <source>
        <strain evidence="7 8">BYS78W</strain>
    </source>
</reference>
<evidence type="ECO:0000256" key="4">
    <source>
        <dbReference type="ARBA" id="ARBA00023002"/>
    </source>
</evidence>
<dbReference type="EMBL" id="JBIGIC010000002">
    <property type="protein sequence ID" value="MFG6486128.1"/>
    <property type="molecule type" value="Genomic_DNA"/>
</dbReference>
<keyword evidence="3" id="KW-0223">Dioxygenase</keyword>
<keyword evidence="4 7" id="KW-0560">Oxidoreductase</keyword>
<dbReference type="GO" id="GO:0016491">
    <property type="term" value="F:oxidoreductase activity"/>
    <property type="evidence" value="ECO:0007669"/>
    <property type="project" value="UniProtKB-KW"/>
</dbReference>
<evidence type="ECO:0000256" key="5">
    <source>
        <dbReference type="ARBA" id="ARBA00023004"/>
    </source>
</evidence>
<dbReference type="EC" id="1.14.11.-" evidence="7"/>
<dbReference type="Pfam" id="PF13640">
    <property type="entry name" value="2OG-FeII_Oxy_3"/>
    <property type="match status" value="1"/>
</dbReference>
<name>A0ABW7H884_9BURK</name>
<evidence type="ECO:0000256" key="3">
    <source>
        <dbReference type="ARBA" id="ARBA00022964"/>
    </source>
</evidence>
<dbReference type="Gene3D" id="2.60.120.620">
    <property type="entry name" value="q2cbj1_9rhob like domain"/>
    <property type="match status" value="1"/>
</dbReference>
<dbReference type="InterPro" id="IPR006620">
    <property type="entry name" value="Pro_4_hyd_alph"/>
</dbReference>
<protein>
    <submittedName>
        <fullName evidence="7">Prolyl hydroxylase family protein</fullName>
        <ecNumber evidence="7">1.14.11.-</ecNumber>
    </submittedName>
</protein>
<keyword evidence="5" id="KW-0408">Iron</keyword>
<dbReference type="PANTHER" id="PTHR10869:SF246">
    <property type="entry name" value="TRANSMEMBRANE PROLYL 4-HYDROXYLASE"/>
    <property type="match status" value="1"/>
</dbReference>
<feature type="domain" description="Prolyl 4-hydroxylase alpha subunit" evidence="6">
    <location>
        <begin position="8"/>
        <end position="176"/>
    </location>
</feature>
<accession>A0ABW7H884</accession>
<comment type="cofactor">
    <cofactor evidence="1">
        <name>L-ascorbate</name>
        <dbReference type="ChEBI" id="CHEBI:38290"/>
    </cofactor>
</comment>
<dbReference type="InterPro" id="IPR044862">
    <property type="entry name" value="Pro_4_hyd_alph_FE2OG_OXY"/>
</dbReference>